<reference evidence="5 6" key="1">
    <citation type="submission" date="2017-03" db="EMBL/GenBank/DDBJ databases">
        <authorList>
            <person name="Afonso C.L."/>
            <person name="Miller P.J."/>
            <person name="Scott M.A."/>
            <person name="Spackman E."/>
            <person name="Goraichik I."/>
            <person name="Dimitrov K.M."/>
            <person name="Suarez D.L."/>
            <person name="Swayne D.E."/>
        </authorList>
    </citation>
    <scope>NUCLEOTIDE SEQUENCE [LARGE SCALE GENOMIC DNA]</scope>
    <source>
        <strain evidence="5">SB41UT1</strain>
    </source>
</reference>
<organism evidence="5 6">
    <name type="scientific">Parendozoicomonas haliclonae</name>
    <dbReference type="NCBI Taxonomy" id="1960125"/>
    <lineage>
        <taxon>Bacteria</taxon>
        <taxon>Pseudomonadati</taxon>
        <taxon>Pseudomonadota</taxon>
        <taxon>Gammaproteobacteria</taxon>
        <taxon>Oceanospirillales</taxon>
        <taxon>Endozoicomonadaceae</taxon>
        <taxon>Parendozoicomonas</taxon>
    </lineage>
</organism>
<gene>
    <name evidence="4" type="primary">cyaY</name>
    <name evidence="5" type="ORF">EHSB41UT_02749</name>
</gene>
<dbReference type="GO" id="GO:0008199">
    <property type="term" value="F:ferric iron binding"/>
    <property type="evidence" value="ECO:0007669"/>
    <property type="project" value="InterPro"/>
</dbReference>
<evidence type="ECO:0000256" key="3">
    <source>
        <dbReference type="ARBA" id="ARBA00023004"/>
    </source>
</evidence>
<evidence type="ECO:0000256" key="1">
    <source>
        <dbReference type="ARBA" id="ARBA00008183"/>
    </source>
</evidence>
<dbReference type="RefSeq" id="WP_087110831.1">
    <property type="nucleotide sequence ID" value="NZ_CBCSCN010000006.1"/>
</dbReference>
<dbReference type="Gene3D" id="3.30.920.10">
    <property type="entry name" value="Frataxin/CyaY"/>
    <property type="match status" value="1"/>
</dbReference>
<dbReference type="InterPro" id="IPR002908">
    <property type="entry name" value="Frataxin/CyaY"/>
</dbReference>
<evidence type="ECO:0000313" key="6">
    <source>
        <dbReference type="Proteomes" id="UP000196573"/>
    </source>
</evidence>
<dbReference type="EMBL" id="FWPT01000006">
    <property type="protein sequence ID" value="SMA48460.1"/>
    <property type="molecule type" value="Genomic_DNA"/>
</dbReference>
<proteinExistence type="inferred from homology"/>
<dbReference type="OrthoDB" id="285675at2"/>
<evidence type="ECO:0000313" key="5">
    <source>
        <dbReference type="EMBL" id="SMA48460.1"/>
    </source>
</evidence>
<name>A0A1X7ANI1_9GAMM</name>
<keyword evidence="3 4" id="KW-0408">Iron</keyword>
<comment type="function">
    <text evidence="4">Involved in iron-sulfur (Fe-S) cluster assembly. May act as a regulator of Fe-S biogenesis.</text>
</comment>
<dbReference type="HAMAP" id="MF_00142">
    <property type="entry name" value="CyaY"/>
    <property type="match status" value="1"/>
</dbReference>
<dbReference type="GO" id="GO:0016226">
    <property type="term" value="P:iron-sulfur cluster assembly"/>
    <property type="evidence" value="ECO:0007669"/>
    <property type="project" value="UniProtKB-UniRule"/>
</dbReference>
<keyword evidence="2 4" id="KW-0479">Metal-binding</keyword>
<dbReference type="PANTHER" id="PTHR16821">
    <property type="entry name" value="FRATAXIN"/>
    <property type="match status" value="1"/>
</dbReference>
<keyword evidence="6" id="KW-1185">Reference proteome</keyword>
<sequence>MNEYEFNDQIDELMIAIEDAIEELETDIDYENAGGILTLTFENGSQIILSRQAALTQLWVAARSGGFHFDFDEEQQLWICDSNGEELVSLLNNCASEQSGEEIQLDIA</sequence>
<dbReference type="InterPro" id="IPR036524">
    <property type="entry name" value="Frataxin/CyaY_sf"/>
</dbReference>
<comment type="similarity">
    <text evidence="1 4">Belongs to the frataxin family.</text>
</comment>
<evidence type="ECO:0000256" key="2">
    <source>
        <dbReference type="ARBA" id="ARBA00022723"/>
    </source>
</evidence>
<dbReference type="SUPFAM" id="SSF55387">
    <property type="entry name" value="Frataxin/Nqo15-like"/>
    <property type="match status" value="1"/>
</dbReference>
<dbReference type="Pfam" id="PF01491">
    <property type="entry name" value="Frataxin_Cyay"/>
    <property type="match status" value="1"/>
</dbReference>
<dbReference type="NCBIfam" id="TIGR03421">
    <property type="entry name" value="FeS_CyaY"/>
    <property type="match status" value="1"/>
</dbReference>
<dbReference type="AlphaFoldDB" id="A0A1X7ANI1"/>
<dbReference type="PROSITE" id="PS01344">
    <property type="entry name" value="FRATAXIN_1"/>
    <property type="match status" value="1"/>
</dbReference>
<dbReference type="InterPro" id="IPR020895">
    <property type="entry name" value="Frataxin_CS"/>
</dbReference>
<accession>A0A1X7ANI1</accession>
<dbReference type="Proteomes" id="UP000196573">
    <property type="component" value="Unassembled WGS sequence"/>
</dbReference>
<dbReference type="GO" id="GO:0008198">
    <property type="term" value="F:ferrous iron binding"/>
    <property type="evidence" value="ECO:0007669"/>
    <property type="project" value="TreeGrafter"/>
</dbReference>
<dbReference type="PANTHER" id="PTHR16821:SF2">
    <property type="entry name" value="FRATAXIN, MITOCHONDRIAL"/>
    <property type="match status" value="1"/>
</dbReference>
<dbReference type="GO" id="GO:0005829">
    <property type="term" value="C:cytosol"/>
    <property type="evidence" value="ECO:0007669"/>
    <property type="project" value="TreeGrafter"/>
</dbReference>
<dbReference type="SMART" id="SM01219">
    <property type="entry name" value="Frataxin_Cyay"/>
    <property type="match status" value="1"/>
</dbReference>
<evidence type="ECO:0000256" key="4">
    <source>
        <dbReference type="HAMAP-Rule" id="MF_00142"/>
    </source>
</evidence>
<dbReference type="PROSITE" id="PS50810">
    <property type="entry name" value="FRATAXIN_2"/>
    <property type="match status" value="1"/>
</dbReference>
<dbReference type="InterPro" id="IPR047584">
    <property type="entry name" value="CyaY"/>
</dbReference>
<protein>
    <recommendedName>
        <fullName evidence="4">Iron-sulfur cluster assembly protein CyaY</fullName>
    </recommendedName>
</protein>